<evidence type="ECO:0000256" key="2">
    <source>
        <dbReference type="ARBA" id="ARBA00022771"/>
    </source>
</evidence>
<accession>A0AAX6EUT9</accession>
<feature type="region of interest" description="Disordered" evidence="4">
    <location>
        <begin position="225"/>
        <end position="250"/>
    </location>
</feature>
<comment type="caution">
    <text evidence="5">The sequence shown here is derived from an EMBL/GenBank/DDBJ whole genome shotgun (WGS) entry which is preliminary data.</text>
</comment>
<evidence type="ECO:0000256" key="3">
    <source>
        <dbReference type="ARBA" id="ARBA00022833"/>
    </source>
</evidence>
<feature type="region of interest" description="Disordered" evidence="4">
    <location>
        <begin position="271"/>
        <end position="343"/>
    </location>
</feature>
<keyword evidence="1" id="KW-0479">Metal-binding</keyword>
<dbReference type="GO" id="GO:0008270">
    <property type="term" value="F:zinc ion binding"/>
    <property type="evidence" value="ECO:0007669"/>
    <property type="project" value="UniProtKB-KW"/>
</dbReference>
<feature type="compositionally biased region" description="Basic and acidic residues" evidence="4">
    <location>
        <begin position="302"/>
        <end position="312"/>
    </location>
</feature>
<reference evidence="5" key="2">
    <citation type="submission" date="2023-04" db="EMBL/GenBank/DDBJ databases">
        <authorList>
            <person name="Bruccoleri R.E."/>
            <person name="Oakeley E.J."/>
            <person name="Faust A.-M."/>
            <person name="Dessus-Babus S."/>
            <person name="Altorfer M."/>
            <person name="Burckhardt D."/>
            <person name="Oertli M."/>
            <person name="Naumann U."/>
            <person name="Petersen F."/>
            <person name="Wong J."/>
        </authorList>
    </citation>
    <scope>NUCLEOTIDE SEQUENCE</scope>
    <source>
        <strain evidence="5">GSM-AAB239-AS_SAM_17_03QT</strain>
        <tissue evidence="5">Leaf</tissue>
    </source>
</reference>
<dbReference type="PANTHER" id="PTHR34451:SF7">
    <property type="entry name" value="PHD FINGER FAMILY PROTEIN"/>
    <property type="match status" value="1"/>
</dbReference>
<keyword evidence="2" id="KW-0863">Zinc-finger</keyword>
<dbReference type="PANTHER" id="PTHR34451">
    <property type="entry name" value="PHD FINGER FAMILY PROTEIN"/>
    <property type="match status" value="1"/>
</dbReference>
<name>A0AAX6EUT9_IRIPA</name>
<keyword evidence="3" id="KW-0862">Zinc</keyword>
<sequence length="343" mass="36603">MTTTDPAPAPTKPLAGCAGDGCLARNPWPLHHVRHRGVFSRLCTSCVLKCHPGSFCCLCFSVLDPSASPSPDPAPAQAAVVHCSKCPSVTHLSCLPNPDLAAQFVCPCCDHQDGFSFLALTEDRGRRRIDMAAARVLLAAARLAAGSMSRAAAAAVGEAERKAKEAAVARKRARDMLESAMAVARRERERARVILESTVTVTKRDRARMRDSAVAVLEPPKKKVATGVANNGAAETPKPTQTPMPLSLRRPNNREVDKWMRFHEMGTHVVDVTSTSRVGNAKEPEEKGKKGPSSVLQGKAKGTAEGETEKGPRLPLSTQDAQSSRTNSKVIFTGSTSTATLHS</sequence>
<dbReference type="InterPro" id="IPR019786">
    <property type="entry name" value="Zinc_finger_PHD-type_CS"/>
</dbReference>
<proteinExistence type="predicted"/>
<evidence type="ECO:0000313" key="6">
    <source>
        <dbReference type="Proteomes" id="UP001140949"/>
    </source>
</evidence>
<evidence type="ECO:0000313" key="5">
    <source>
        <dbReference type="EMBL" id="KAJ6807691.1"/>
    </source>
</evidence>
<dbReference type="PROSITE" id="PS01359">
    <property type="entry name" value="ZF_PHD_1"/>
    <property type="match status" value="1"/>
</dbReference>
<keyword evidence="6" id="KW-1185">Reference proteome</keyword>
<feature type="compositionally biased region" description="Polar residues" evidence="4">
    <location>
        <begin position="316"/>
        <end position="343"/>
    </location>
</feature>
<feature type="compositionally biased region" description="Basic and acidic residues" evidence="4">
    <location>
        <begin position="280"/>
        <end position="289"/>
    </location>
</feature>
<evidence type="ECO:0000256" key="1">
    <source>
        <dbReference type="ARBA" id="ARBA00022723"/>
    </source>
</evidence>
<evidence type="ECO:0000256" key="4">
    <source>
        <dbReference type="SAM" id="MobiDB-lite"/>
    </source>
</evidence>
<gene>
    <name evidence="5" type="ORF">M6B38_170970</name>
</gene>
<protein>
    <submittedName>
        <fullName evidence="5">Skin secretory protein xP2</fullName>
    </submittedName>
</protein>
<dbReference type="AlphaFoldDB" id="A0AAX6EUT9"/>
<organism evidence="5 6">
    <name type="scientific">Iris pallida</name>
    <name type="common">Sweet iris</name>
    <dbReference type="NCBI Taxonomy" id="29817"/>
    <lineage>
        <taxon>Eukaryota</taxon>
        <taxon>Viridiplantae</taxon>
        <taxon>Streptophyta</taxon>
        <taxon>Embryophyta</taxon>
        <taxon>Tracheophyta</taxon>
        <taxon>Spermatophyta</taxon>
        <taxon>Magnoliopsida</taxon>
        <taxon>Liliopsida</taxon>
        <taxon>Asparagales</taxon>
        <taxon>Iridaceae</taxon>
        <taxon>Iridoideae</taxon>
        <taxon>Irideae</taxon>
        <taxon>Iris</taxon>
    </lineage>
</organism>
<dbReference type="Proteomes" id="UP001140949">
    <property type="component" value="Unassembled WGS sequence"/>
</dbReference>
<reference evidence="5" key="1">
    <citation type="journal article" date="2023" name="GigaByte">
        <title>Genome assembly of the bearded iris, Iris pallida Lam.</title>
        <authorList>
            <person name="Bruccoleri R.E."/>
            <person name="Oakeley E.J."/>
            <person name="Faust A.M.E."/>
            <person name="Altorfer M."/>
            <person name="Dessus-Babus S."/>
            <person name="Burckhardt D."/>
            <person name="Oertli M."/>
            <person name="Naumann U."/>
            <person name="Petersen F."/>
            <person name="Wong J."/>
        </authorList>
    </citation>
    <scope>NUCLEOTIDE SEQUENCE</scope>
    <source>
        <strain evidence="5">GSM-AAB239-AS_SAM_17_03QT</strain>
    </source>
</reference>
<dbReference type="EMBL" id="JANAVB010033817">
    <property type="protein sequence ID" value="KAJ6807691.1"/>
    <property type="molecule type" value="Genomic_DNA"/>
</dbReference>